<evidence type="ECO:0000256" key="7">
    <source>
        <dbReference type="ARBA" id="ARBA00023180"/>
    </source>
</evidence>
<dbReference type="Proteomes" id="UP001314169">
    <property type="component" value="Chromosome 2"/>
</dbReference>
<dbReference type="InterPro" id="IPR019767">
    <property type="entry name" value="EPO/TPO_CS"/>
</dbReference>
<evidence type="ECO:0000256" key="1">
    <source>
        <dbReference type="ARBA" id="ARBA00004613"/>
    </source>
</evidence>
<evidence type="ECO:0000256" key="4">
    <source>
        <dbReference type="ARBA" id="ARBA00022702"/>
    </source>
</evidence>
<dbReference type="SUPFAM" id="SSF47266">
    <property type="entry name" value="4-helical cytokines"/>
    <property type="match status" value="1"/>
</dbReference>
<evidence type="ECO:0000256" key="8">
    <source>
        <dbReference type="SAM" id="MobiDB-lite"/>
    </source>
</evidence>
<keyword evidence="5" id="KW-0732">Signal</keyword>
<keyword evidence="6" id="KW-1015">Disulfide bond</keyword>
<dbReference type="InterPro" id="IPR003978">
    <property type="entry name" value="Thrombopoietin"/>
</dbReference>
<evidence type="ECO:0000256" key="2">
    <source>
        <dbReference type="ARBA" id="ARBA00005782"/>
    </source>
</evidence>
<organism evidence="9 10">
    <name type="scientific">Pipistrellus nathusii</name>
    <name type="common">Nathusius' pipistrelle</name>
    <dbReference type="NCBI Taxonomy" id="59473"/>
    <lineage>
        <taxon>Eukaryota</taxon>
        <taxon>Metazoa</taxon>
        <taxon>Chordata</taxon>
        <taxon>Craniata</taxon>
        <taxon>Vertebrata</taxon>
        <taxon>Euteleostomi</taxon>
        <taxon>Mammalia</taxon>
        <taxon>Eutheria</taxon>
        <taxon>Laurasiatheria</taxon>
        <taxon>Chiroptera</taxon>
        <taxon>Yangochiroptera</taxon>
        <taxon>Vespertilionidae</taxon>
        <taxon>Pipistrellus</taxon>
    </lineage>
</organism>
<evidence type="ECO:0000256" key="5">
    <source>
        <dbReference type="ARBA" id="ARBA00022729"/>
    </source>
</evidence>
<feature type="compositionally biased region" description="Low complexity" evidence="8">
    <location>
        <begin position="441"/>
        <end position="454"/>
    </location>
</feature>
<comment type="similarity">
    <text evidence="2">Belongs to the EPO/TPO family.</text>
</comment>
<evidence type="ECO:0000313" key="10">
    <source>
        <dbReference type="Proteomes" id="UP001314169"/>
    </source>
</evidence>
<comment type="subcellular location">
    <subcellularLocation>
        <location evidence="1">Secreted</location>
    </subcellularLocation>
</comment>
<evidence type="ECO:0008006" key="11">
    <source>
        <dbReference type="Google" id="ProtNLM"/>
    </source>
</evidence>
<dbReference type="Pfam" id="PF00758">
    <property type="entry name" value="EPO_TPO"/>
    <property type="match status" value="1"/>
</dbReference>
<dbReference type="PANTHER" id="PTHR10560:SF0">
    <property type="entry name" value="THROMBOPOIETIN"/>
    <property type="match status" value="1"/>
</dbReference>
<dbReference type="InterPro" id="IPR009079">
    <property type="entry name" value="4_helix_cytokine-like_core"/>
</dbReference>
<dbReference type="PROSITE" id="PS00817">
    <property type="entry name" value="EPO_TPO"/>
    <property type="match status" value="1"/>
</dbReference>
<dbReference type="PRINTS" id="PR01485">
    <property type="entry name" value="THROMBOPTN"/>
</dbReference>
<dbReference type="InterPro" id="IPR001323">
    <property type="entry name" value="EPO_TPO"/>
</dbReference>
<evidence type="ECO:0000256" key="3">
    <source>
        <dbReference type="ARBA" id="ARBA00022525"/>
    </source>
</evidence>
<evidence type="ECO:0000313" key="9">
    <source>
        <dbReference type="EMBL" id="CAK6441843.1"/>
    </source>
</evidence>
<proteinExistence type="inferred from homology"/>
<dbReference type="PANTHER" id="PTHR10560">
    <property type="entry name" value="THROMBOPOIETIN"/>
    <property type="match status" value="1"/>
</dbReference>
<reference evidence="9" key="1">
    <citation type="submission" date="2023-12" db="EMBL/GenBank/DDBJ databases">
        <authorList>
            <person name="Brown T."/>
        </authorList>
    </citation>
    <scope>NUCLEOTIDE SEQUENCE</scope>
</reference>
<keyword evidence="7" id="KW-0325">Glycoprotein</keyword>
<feature type="region of interest" description="Disordered" evidence="8">
    <location>
        <begin position="441"/>
        <end position="490"/>
    </location>
</feature>
<accession>A0ABN9ZUE8</accession>
<gene>
    <name evidence="9" type="ORF">MPIPNATIZW_LOCUS10149</name>
</gene>
<keyword evidence="4" id="KW-0372">Hormone</keyword>
<keyword evidence="3" id="KW-0964">Secreted</keyword>
<sequence>MVQAGAPGPARVGGEGVTSGGPPQCLLAPCSLIGQKWPRQACDPTAGKGLGPNATSFPTHLLPRAPPALHLGPGALLRPDRFRTLFLSPLCRAPPNAVCSTPLCPEEQEPKPPPWPQEGFRAEAPYREPLQPDSPARMELTELLLVVMLLLTARLTRSSPAPPACDPRLLNKLLRDSHVLQGRLSQCPDINPLSTPVLLPAVDFTLGEWKTQTEQTKAQDVLGATTLLLEGVMAARGQVEPTCLSFLLGQLSGQVRLLLGALQGLLGTQLPPQGRTSAHRDPRAIFLSFQQLLRGKVRFLLHVVGPTLCAKRALPTTTLPHSTSLLLTLNKLPNRTSGLLETNSSVLAKTTGSGLLKRLQGVGANGPGLLNQTSRFLDQTPGQLNRTHGPLNGTHGLLPGPSPRAPGALNIPPGTLDMGSLPPDLQPGYSPLTLPAIGQHTVFSPSPSVPTTPTAQLQLPLPDPSAAMPDPTSPLRAEVHPHFRNLSQEE</sequence>
<name>A0ABN9ZUE8_PIPNA</name>
<dbReference type="Gene3D" id="1.20.1250.10">
    <property type="match status" value="1"/>
</dbReference>
<dbReference type="EMBL" id="OY882859">
    <property type="protein sequence ID" value="CAK6441843.1"/>
    <property type="molecule type" value="Genomic_DNA"/>
</dbReference>
<keyword evidence="10" id="KW-1185">Reference proteome</keyword>
<evidence type="ECO:0000256" key="6">
    <source>
        <dbReference type="ARBA" id="ARBA00023157"/>
    </source>
</evidence>
<protein>
    <recommendedName>
        <fullName evidence="11">Thrombopoietin</fullName>
    </recommendedName>
</protein>